<comment type="caution">
    <text evidence="1">The sequence shown here is derived from an EMBL/GenBank/DDBJ whole genome shotgun (WGS) entry which is preliminary data.</text>
</comment>
<reference evidence="1" key="1">
    <citation type="submission" date="2020-08" db="EMBL/GenBank/DDBJ databases">
        <title>Multicomponent nature underlies the extraordinary mechanical properties of spider dragline silk.</title>
        <authorList>
            <person name="Kono N."/>
            <person name="Nakamura H."/>
            <person name="Mori M."/>
            <person name="Yoshida Y."/>
            <person name="Ohtoshi R."/>
            <person name="Malay A.D."/>
            <person name="Moran D.A.P."/>
            <person name="Tomita M."/>
            <person name="Numata K."/>
            <person name="Arakawa K."/>
        </authorList>
    </citation>
    <scope>NUCLEOTIDE SEQUENCE</scope>
</reference>
<name>A0A8X7CD58_9ARAC</name>
<keyword evidence="2" id="KW-1185">Reference proteome</keyword>
<dbReference type="Proteomes" id="UP000886998">
    <property type="component" value="Unassembled WGS sequence"/>
</dbReference>
<dbReference type="AlphaFoldDB" id="A0A8X7CD58"/>
<evidence type="ECO:0000313" key="1">
    <source>
        <dbReference type="EMBL" id="GFY67129.1"/>
    </source>
</evidence>
<evidence type="ECO:0000313" key="2">
    <source>
        <dbReference type="Proteomes" id="UP000886998"/>
    </source>
</evidence>
<gene>
    <name evidence="1" type="ORF">TNIN_137521</name>
</gene>
<protein>
    <submittedName>
        <fullName evidence="1">Uncharacterized protein</fullName>
    </submittedName>
</protein>
<dbReference type="EMBL" id="BMAV01016405">
    <property type="protein sequence ID" value="GFY67129.1"/>
    <property type="molecule type" value="Genomic_DNA"/>
</dbReference>
<accession>A0A8X7CD58</accession>
<organism evidence="1 2">
    <name type="scientific">Trichonephila inaurata madagascariensis</name>
    <dbReference type="NCBI Taxonomy" id="2747483"/>
    <lineage>
        <taxon>Eukaryota</taxon>
        <taxon>Metazoa</taxon>
        <taxon>Ecdysozoa</taxon>
        <taxon>Arthropoda</taxon>
        <taxon>Chelicerata</taxon>
        <taxon>Arachnida</taxon>
        <taxon>Araneae</taxon>
        <taxon>Araneomorphae</taxon>
        <taxon>Entelegynae</taxon>
        <taxon>Araneoidea</taxon>
        <taxon>Nephilidae</taxon>
        <taxon>Trichonephila</taxon>
        <taxon>Trichonephila inaurata</taxon>
    </lineage>
</organism>
<sequence length="119" mass="13039">MLPSLKDHENNEAERLKYRARRASMSHSDSHNGLVGGIVYNSRSAVLMIRGTLMGQSYVNSILRSLLGSSLNGFSRGNVSARLKCFPPHCLSSSRLSMSCLDSCSVTLLLTDLSPEEHL</sequence>
<proteinExistence type="predicted"/>